<dbReference type="GO" id="GO:0003677">
    <property type="term" value="F:DNA binding"/>
    <property type="evidence" value="ECO:0007669"/>
    <property type="project" value="UniProtKB-KW"/>
</dbReference>
<protein>
    <recommendedName>
        <fullName evidence="6">Probable hydrogen peroxide-inducible genes activator</fullName>
    </recommendedName>
</protein>
<accession>A0A3S3B5Z5</accession>
<dbReference type="GO" id="GO:0003700">
    <property type="term" value="F:DNA-binding transcription factor activity"/>
    <property type="evidence" value="ECO:0007669"/>
    <property type="project" value="InterPro"/>
</dbReference>
<keyword evidence="4" id="KW-0010">Activator</keyword>
<evidence type="ECO:0000313" key="8">
    <source>
        <dbReference type="EMBL" id="RVW03948.1"/>
    </source>
</evidence>
<dbReference type="InterPro" id="IPR000847">
    <property type="entry name" value="LysR_HTH_N"/>
</dbReference>
<dbReference type="Proteomes" id="UP000283479">
    <property type="component" value="Unassembled WGS sequence"/>
</dbReference>
<dbReference type="EMBL" id="RKLO01000002">
    <property type="protein sequence ID" value="RVW03948.1"/>
    <property type="molecule type" value="Genomic_DNA"/>
</dbReference>
<dbReference type="Gene3D" id="3.40.190.10">
    <property type="entry name" value="Periplasmic binding protein-like II"/>
    <property type="match status" value="2"/>
</dbReference>
<dbReference type="FunFam" id="1.10.10.10:FF:000001">
    <property type="entry name" value="LysR family transcriptional regulator"/>
    <property type="match status" value="1"/>
</dbReference>
<evidence type="ECO:0000313" key="9">
    <source>
        <dbReference type="Proteomes" id="UP000283479"/>
    </source>
</evidence>
<gene>
    <name evidence="8" type="ORF">EGT50_05445</name>
</gene>
<keyword evidence="3" id="KW-0238">DNA-binding</keyword>
<evidence type="ECO:0000259" key="7">
    <source>
        <dbReference type="PROSITE" id="PS50931"/>
    </source>
</evidence>
<comment type="caution">
    <text evidence="8">The sequence shown here is derived from an EMBL/GenBank/DDBJ whole genome shotgun (WGS) entry which is preliminary data.</text>
</comment>
<dbReference type="SUPFAM" id="SSF53850">
    <property type="entry name" value="Periplasmic binding protein-like II"/>
    <property type="match status" value="1"/>
</dbReference>
<keyword evidence="5" id="KW-0804">Transcription</keyword>
<evidence type="ECO:0000256" key="6">
    <source>
        <dbReference type="ARBA" id="ARBA00040885"/>
    </source>
</evidence>
<feature type="domain" description="HTH lysR-type" evidence="7">
    <location>
        <begin position="8"/>
        <end position="65"/>
    </location>
</feature>
<dbReference type="PROSITE" id="PS50931">
    <property type="entry name" value="HTH_LYSR"/>
    <property type="match status" value="1"/>
</dbReference>
<dbReference type="OrthoDB" id="9775392at2"/>
<dbReference type="PANTHER" id="PTHR30346">
    <property type="entry name" value="TRANSCRIPTIONAL DUAL REGULATOR HCAR-RELATED"/>
    <property type="match status" value="1"/>
</dbReference>
<name>A0A3S3B5Z5_9NOCA</name>
<proteinExistence type="inferred from homology"/>
<comment type="similarity">
    <text evidence="1">Belongs to the LysR transcriptional regulatory family.</text>
</comment>
<dbReference type="Pfam" id="PF00126">
    <property type="entry name" value="HTH_1"/>
    <property type="match status" value="1"/>
</dbReference>
<dbReference type="RefSeq" id="WP_127951568.1">
    <property type="nucleotide sequence ID" value="NZ_RKLO01000002.1"/>
</dbReference>
<evidence type="ECO:0000256" key="4">
    <source>
        <dbReference type="ARBA" id="ARBA00023159"/>
    </source>
</evidence>
<evidence type="ECO:0000256" key="1">
    <source>
        <dbReference type="ARBA" id="ARBA00009437"/>
    </source>
</evidence>
<dbReference type="GO" id="GO:0032993">
    <property type="term" value="C:protein-DNA complex"/>
    <property type="evidence" value="ECO:0007669"/>
    <property type="project" value="TreeGrafter"/>
</dbReference>
<dbReference type="InterPro" id="IPR005119">
    <property type="entry name" value="LysR_subst-bd"/>
</dbReference>
<reference evidence="8 9" key="1">
    <citation type="submission" date="2018-11" db="EMBL/GenBank/DDBJ databases">
        <title>Rhodococcus spongicola sp. nov. and Rhodococcus xishaensis sp. nov. from marine sponges.</title>
        <authorList>
            <person name="Li L."/>
            <person name="Lin H.W."/>
        </authorList>
    </citation>
    <scope>NUCLEOTIDE SEQUENCE [LARGE SCALE GENOMIC DNA]</scope>
    <source>
        <strain evidence="8 9">LHW51113</strain>
    </source>
</reference>
<sequence>MADGTYQPTLSQLRAFVAVAEYRHFGTAASRLNVSQPTLSQALASLENGLGVQLIERSTRRVLVTVAGEQLLTQAKLILDAADGFVAAAAGVGDSLVGPLRIGLIPTVAPYVLPAVLSALRREMPALVPQVIEDQTARLLESLRAGVIDVAAMALPSEAPGLIEIPLYKEEFVLVLPTGHALAGRSDLSLDVLDELPLLLLDEGHCLRDQTLDLCRSVDAHPPSGDTRATSLATVVQCVAGGLGVTLVPDSAVPVETRRGDLATARFADPTPGRTIGLVFRASSGRAEEYRKLVQLLRSAAPTGVAAVEG</sequence>
<dbReference type="PRINTS" id="PR00039">
    <property type="entry name" value="HTHLYSR"/>
</dbReference>
<dbReference type="Gene3D" id="1.10.10.10">
    <property type="entry name" value="Winged helix-like DNA-binding domain superfamily/Winged helix DNA-binding domain"/>
    <property type="match status" value="1"/>
</dbReference>
<keyword evidence="9" id="KW-1185">Reference proteome</keyword>
<evidence type="ECO:0000256" key="3">
    <source>
        <dbReference type="ARBA" id="ARBA00023125"/>
    </source>
</evidence>
<organism evidence="8 9">
    <name type="scientific">Rhodococcus xishaensis</name>
    <dbReference type="NCBI Taxonomy" id="2487364"/>
    <lineage>
        <taxon>Bacteria</taxon>
        <taxon>Bacillati</taxon>
        <taxon>Actinomycetota</taxon>
        <taxon>Actinomycetes</taxon>
        <taxon>Mycobacteriales</taxon>
        <taxon>Nocardiaceae</taxon>
        <taxon>Rhodococcus</taxon>
    </lineage>
</organism>
<dbReference type="Pfam" id="PF03466">
    <property type="entry name" value="LysR_substrate"/>
    <property type="match status" value="1"/>
</dbReference>
<evidence type="ECO:0000256" key="5">
    <source>
        <dbReference type="ARBA" id="ARBA00023163"/>
    </source>
</evidence>
<dbReference type="CDD" id="cd08411">
    <property type="entry name" value="PBP2_OxyR"/>
    <property type="match status" value="1"/>
</dbReference>
<dbReference type="SUPFAM" id="SSF46785">
    <property type="entry name" value="Winged helix' DNA-binding domain"/>
    <property type="match status" value="1"/>
</dbReference>
<dbReference type="AlphaFoldDB" id="A0A3S3B5Z5"/>
<evidence type="ECO:0000256" key="2">
    <source>
        <dbReference type="ARBA" id="ARBA00023015"/>
    </source>
</evidence>
<dbReference type="PANTHER" id="PTHR30346:SF26">
    <property type="entry name" value="HYDROGEN PEROXIDE-INDUCIBLE GENES ACTIVATOR"/>
    <property type="match status" value="1"/>
</dbReference>
<dbReference type="InterPro" id="IPR036388">
    <property type="entry name" value="WH-like_DNA-bd_sf"/>
</dbReference>
<dbReference type="InterPro" id="IPR036390">
    <property type="entry name" value="WH_DNA-bd_sf"/>
</dbReference>
<keyword evidence="2" id="KW-0805">Transcription regulation</keyword>